<name>A0A1V0UUU2_9BACL</name>
<protein>
    <submittedName>
        <fullName evidence="2">Uncharacterized protein</fullName>
    </submittedName>
</protein>
<dbReference type="Proteomes" id="UP000192727">
    <property type="component" value="Chromosome"/>
</dbReference>
<reference evidence="2 3" key="1">
    <citation type="submission" date="2017-03" db="EMBL/GenBank/DDBJ databases">
        <title>Paenibacillus larvae genome sequencing.</title>
        <authorList>
            <person name="Dingman D.W."/>
        </authorList>
    </citation>
    <scope>NUCLEOTIDE SEQUENCE [LARGE SCALE GENOMIC DNA]</scope>
    <source>
        <strain evidence="2 3">SAG 10367</strain>
    </source>
</reference>
<dbReference type="EMBL" id="CP020557">
    <property type="protein sequence ID" value="ARF67607.1"/>
    <property type="molecule type" value="Genomic_DNA"/>
</dbReference>
<evidence type="ECO:0000313" key="2">
    <source>
        <dbReference type="EMBL" id="ARF68947.1"/>
    </source>
</evidence>
<sequence>MELRELKKYRKKPVVVLAAQWRWSSGVAKGIVQPIDGDWHCKECGNHSYMHGKCPTLEGYHIVCPYDYIIQGVKGEYYPCKPDIFELTYEPVESSEN</sequence>
<proteinExistence type="predicted"/>
<evidence type="ECO:0000313" key="1">
    <source>
        <dbReference type="EMBL" id="ARF67607.1"/>
    </source>
</evidence>
<evidence type="ECO:0000313" key="3">
    <source>
        <dbReference type="Proteomes" id="UP000192727"/>
    </source>
</evidence>
<accession>A0A1V0UUU2</accession>
<dbReference type="AlphaFoldDB" id="A0A1V0UUU2"/>
<dbReference type="EMBL" id="CP020557">
    <property type="protein sequence ID" value="ARF68947.1"/>
    <property type="molecule type" value="Genomic_DNA"/>
</dbReference>
<organism evidence="2 3">
    <name type="scientific">Paenibacillus larvae subsp. pulvifaciens</name>
    <dbReference type="NCBI Taxonomy" id="1477"/>
    <lineage>
        <taxon>Bacteria</taxon>
        <taxon>Bacillati</taxon>
        <taxon>Bacillota</taxon>
        <taxon>Bacilli</taxon>
        <taxon>Bacillales</taxon>
        <taxon>Paenibacillaceae</taxon>
        <taxon>Paenibacillus</taxon>
    </lineage>
</organism>
<gene>
    <name evidence="1" type="ORF">B7C51_06855</name>
    <name evidence="2" type="ORF">B7C51_15765</name>
</gene>